<reference evidence="2 3" key="1">
    <citation type="journal article" date="2018" name="PLoS Genet.">
        <title>Population sequencing reveals clonal diversity and ancestral inbreeding in the grapevine cultivar Chardonnay.</title>
        <authorList>
            <person name="Roach M.J."/>
            <person name="Johnson D.L."/>
            <person name="Bohlmann J."/>
            <person name="van Vuuren H.J."/>
            <person name="Jones S.J."/>
            <person name="Pretorius I.S."/>
            <person name="Schmidt S.A."/>
            <person name="Borneman A.R."/>
        </authorList>
    </citation>
    <scope>NUCLEOTIDE SEQUENCE [LARGE SCALE GENOMIC DNA]</scope>
    <source>
        <strain evidence="3">cv. Chardonnay</strain>
        <tissue evidence="2">Leaf</tissue>
    </source>
</reference>
<keyword evidence="1" id="KW-1133">Transmembrane helix</keyword>
<keyword evidence="1" id="KW-0812">Transmembrane</keyword>
<dbReference type="AlphaFoldDB" id="A0A438CJG0"/>
<dbReference type="EMBL" id="QGNW01002198">
    <property type="protein sequence ID" value="RVW23346.1"/>
    <property type="molecule type" value="Genomic_DNA"/>
</dbReference>
<name>A0A438CJG0_VITVI</name>
<accession>A0A438CJG0</accession>
<keyword evidence="1" id="KW-0472">Membrane</keyword>
<evidence type="ECO:0000313" key="3">
    <source>
        <dbReference type="Proteomes" id="UP000288805"/>
    </source>
</evidence>
<evidence type="ECO:0000256" key="1">
    <source>
        <dbReference type="SAM" id="Phobius"/>
    </source>
</evidence>
<gene>
    <name evidence="2" type="ORF">CK203_100787</name>
</gene>
<sequence length="93" mass="10284">MQSCIWFGHWGWANSWSGALLILGGCMALLLGGLGKISRGVGDNQGIVAGFVVLRGDFNVIRFLGERNSISRLSLAMRRFLEIIEHLELRDLP</sequence>
<evidence type="ECO:0000313" key="2">
    <source>
        <dbReference type="EMBL" id="RVW23346.1"/>
    </source>
</evidence>
<proteinExistence type="predicted"/>
<comment type="caution">
    <text evidence="2">The sequence shown here is derived from an EMBL/GenBank/DDBJ whole genome shotgun (WGS) entry which is preliminary data.</text>
</comment>
<organism evidence="2 3">
    <name type="scientific">Vitis vinifera</name>
    <name type="common">Grape</name>
    <dbReference type="NCBI Taxonomy" id="29760"/>
    <lineage>
        <taxon>Eukaryota</taxon>
        <taxon>Viridiplantae</taxon>
        <taxon>Streptophyta</taxon>
        <taxon>Embryophyta</taxon>
        <taxon>Tracheophyta</taxon>
        <taxon>Spermatophyta</taxon>
        <taxon>Magnoliopsida</taxon>
        <taxon>eudicotyledons</taxon>
        <taxon>Gunneridae</taxon>
        <taxon>Pentapetalae</taxon>
        <taxon>rosids</taxon>
        <taxon>Vitales</taxon>
        <taxon>Vitaceae</taxon>
        <taxon>Viteae</taxon>
        <taxon>Vitis</taxon>
    </lineage>
</organism>
<feature type="transmembrane region" description="Helical" evidence="1">
    <location>
        <begin position="16"/>
        <end position="35"/>
    </location>
</feature>
<dbReference type="Proteomes" id="UP000288805">
    <property type="component" value="Unassembled WGS sequence"/>
</dbReference>
<protein>
    <submittedName>
        <fullName evidence="2">Uncharacterized protein</fullName>
    </submittedName>
</protein>